<accession>A0ABW5NAX9</accession>
<comment type="caution">
    <text evidence="1">The sequence shown here is derived from an EMBL/GenBank/DDBJ whole genome shotgun (WGS) entry which is preliminary data.</text>
</comment>
<sequence length="324" mass="37399">MKKRSDLLLLIALLCVQLHWGQQYYTIKDADDKTAVSYATISFGNGNGIFADAQGRFIFSKKIYKDIDSLYISAIGYKDLKISTQNIPASLVIQKDIAQLQEVIVTTEKYRKYKVRKKGAILHDNYFTSWLPTVESEIAVFFAKEYNKPTKIAAVYLPLLLDEARKGGKKTQFSTLFKMQFYENLKGAPGKRLFYDDIIFRVTHDDKATFELNIEEHKVFMPPNGFFIAIQVLGYTDKKGGLQHTKKYHEVETRKGLVKISTTFRPLLPFTNKIAGHTTFTRRIFYKNKTWQRFDKNYSDTNGLINKGFMNYGMGLKLHVMEPL</sequence>
<name>A0ABW5NAX9_9FLAO</name>
<gene>
    <name evidence="1" type="ORF">ACFSTE_17960</name>
</gene>
<keyword evidence="2" id="KW-1185">Reference proteome</keyword>
<evidence type="ECO:0000313" key="1">
    <source>
        <dbReference type="EMBL" id="MFD2592727.1"/>
    </source>
</evidence>
<proteinExistence type="predicted"/>
<dbReference type="RefSeq" id="WP_378254800.1">
    <property type="nucleotide sequence ID" value="NZ_JBHSJV010000001.1"/>
</dbReference>
<dbReference type="Proteomes" id="UP001597459">
    <property type="component" value="Unassembled WGS sequence"/>
</dbReference>
<protein>
    <submittedName>
        <fullName evidence="1">Carboxypeptidase-like regulatory domain-containing protein</fullName>
    </submittedName>
</protein>
<organism evidence="1 2">
    <name type="scientific">Aquimarina hainanensis</name>
    <dbReference type="NCBI Taxonomy" id="1578017"/>
    <lineage>
        <taxon>Bacteria</taxon>
        <taxon>Pseudomonadati</taxon>
        <taxon>Bacteroidota</taxon>
        <taxon>Flavobacteriia</taxon>
        <taxon>Flavobacteriales</taxon>
        <taxon>Flavobacteriaceae</taxon>
        <taxon>Aquimarina</taxon>
    </lineage>
</organism>
<reference evidence="2" key="1">
    <citation type="journal article" date="2019" name="Int. J. Syst. Evol. Microbiol.">
        <title>The Global Catalogue of Microorganisms (GCM) 10K type strain sequencing project: providing services to taxonomists for standard genome sequencing and annotation.</title>
        <authorList>
            <consortium name="The Broad Institute Genomics Platform"/>
            <consortium name="The Broad Institute Genome Sequencing Center for Infectious Disease"/>
            <person name="Wu L."/>
            <person name="Ma J."/>
        </authorList>
    </citation>
    <scope>NUCLEOTIDE SEQUENCE [LARGE SCALE GENOMIC DNA]</scope>
    <source>
        <strain evidence="2">KCTC 42423</strain>
    </source>
</reference>
<evidence type="ECO:0000313" key="2">
    <source>
        <dbReference type="Proteomes" id="UP001597459"/>
    </source>
</evidence>
<dbReference type="EMBL" id="JBHULX010000039">
    <property type="protein sequence ID" value="MFD2592727.1"/>
    <property type="molecule type" value="Genomic_DNA"/>
</dbReference>